<evidence type="ECO:0000256" key="1">
    <source>
        <dbReference type="HAMAP-Rule" id="MF_00691"/>
    </source>
</evidence>
<dbReference type="GO" id="GO:0005524">
    <property type="term" value="F:ATP binding"/>
    <property type="evidence" value="ECO:0007669"/>
    <property type="project" value="UniProtKB-UniRule"/>
</dbReference>
<dbReference type="InterPro" id="IPR011330">
    <property type="entry name" value="Glyco_hydro/deAcase_b/a-brl"/>
</dbReference>
<keyword evidence="1" id="KW-0067">ATP-binding</keyword>
<dbReference type="Pfam" id="PF03746">
    <property type="entry name" value="LamB_YcsF"/>
    <property type="match status" value="1"/>
</dbReference>
<dbReference type="PANTHER" id="PTHR30292">
    <property type="entry name" value="UNCHARACTERIZED PROTEIN YBGL-RELATED"/>
    <property type="match status" value="1"/>
</dbReference>
<dbReference type="STRING" id="371042.NG99_22815"/>
<dbReference type="HAMAP" id="MF_00691">
    <property type="entry name" value="PxpA"/>
    <property type="match status" value="1"/>
</dbReference>
<keyword evidence="3" id="KW-1185">Reference proteome</keyword>
<dbReference type="CDD" id="cd10787">
    <property type="entry name" value="LamB_YcsF_like"/>
    <property type="match status" value="1"/>
</dbReference>
<dbReference type="eggNOG" id="COG1540">
    <property type="taxonomic scope" value="Bacteria"/>
</dbReference>
<dbReference type="Proteomes" id="UP000030351">
    <property type="component" value="Unassembled WGS sequence"/>
</dbReference>
<organism evidence="2 3">
    <name type="scientific">Erwinia typographi</name>
    <dbReference type="NCBI Taxonomy" id="371042"/>
    <lineage>
        <taxon>Bacteria</taxon>
        <taxon>Pseudomonadati</taxon>
        <taxon>Pseudomonadota</taxon>
        <taxon>Gammaproteobacteria</taxon>
        <taxon>Enterobacterales</taxon>
        <taxon>Erwiniaceae</taxon>
        <taxon>Erwinia</taxon>
    </lineage>
</organism>
<dbReference type="InterPro" id="IPR005501">
    <property type="entry name" value="LamB/YcsF/PxpA-like"/>
</dbReference>
<keyword evidence="1" id="KW-0378">Hydrolase</keyword>
<dbReference type="SUPFAM" id="SSF88713">
    <property type="entry name" value="Glycoside hydrolase/deacetylase"/>
    <property type="match status" value="1"/>
</dbReference>
<protein>
    <recommendedName>
        <fullName evidence="1">5-oxoprolinase subunit A</fullName>
        <shortName evidence="1">5-OPase subunit A</shortName>
        <ecNumber evidence="1">3.5.2.9</ecNumber>
    </recommendedName>
    <alternativeName>
        <fullName evidence="1">5-oxoprolinase (ATP-hydrolyzing) subunit A</fullName>
    </alternativeName>
</protein>
<dbReference type="GO" id="GO:0017168">
    <property type="term" value="F:5-oxoprolinase (ATP-hydrolyzing) activity"/>
    <property type="evidence" value="ECO:0007669"/>
    <property type="project" value="UniProtKB-UniRule"/>
</dbReference>
<comment type="subunit">
    <text evidence="1">Forms a complex composed of PxpA, PxpB and PxpC.</text>
</comment>
<dbReference type="AlphaFoldDB" id="A0A0A3YQK6"/>
<dbReference type="NCBIfam" id="NF003816">
    <property type="entry name" value="PRK05406.1-5"/>
    <property type="match status" value="1"/>
</dbReference>
<dbReference type="PANTHER" id="PTHR30292:SF0">
    <property type="entry name" value="5-OXOPROLINASE SUBUNIT A"/>
    <property type="match status" value="1"/>
</dbReference>
<evidence type="ECO:0000313" key="2">
    <source>
        <dbReference type="EMBL" id="KGT87814.1"/>
    </source>
</evidence>
<gene>
    <name evidence="1" type="primary">pxpA</name>
    <name evidence="2" type="ORF">NG99_22815</name>
</gene>
<dbReference type="GO" id="GO:0005975">
    <property type="term" value="P:carbohydrate metabolic process"/>
    <property type="evidence" value="ECO:0007669"/>
    <property type="project" value="InterPro"/>
</dbReference>
<evidence type="ECO:0000313" key="3">
    <source>
        <dbReference type="Proteomes" id="UP000030351"/>
    </source>
</evidence>
<accession>A0A0A3YQK6</accession>
<dbReference type="EC" id="3.5.2.9" evidence="1"/>
<comment type="caution">
    <text evidence="2">The sequence shown here is derived from an EMBL/GenBank/DDBJ whole genome shotgun (WGS) entry which is preliminary data.</text>
</comment>
<reference evidence="2 3" key="1">
    <citation type="submission" date="2014-10" db="EMBL/GenBank/DDBJ databases">
        <title>Genome sequence of Erwinia typographi M043b.</title>
        <authorList>
            <person name="Chan K.-G."/>
            <person name="Tan W.-S."/>
        </authorList>
    </citation>
    <scope>NUCLEOTIDE SEQUENCE [LARGE SCALE GENOMIC DNA]</scope>
    <source>
        <strain evidence="2 3">M043b</strain>
    </source>
</reference>
<keyword evidence="1" id="KW-0547">Nucleotide-binding</keyword>
<name>A0A0A3YQK6_9GAMM</name>
<proteinExistence type="inferred from homology"/>
<dbReference type="NCBIfam" id="NF003814">
    <property type="entry name" value="PRK05406.1-3"/>
    <property type="match status" value="1"/>
</dbReference>
<comment type="catalytic activity">
    <reaction evidence="1">
        <text>5-oxo-L-proline + ATP + 2 H2O = L-glutamate + ADP + phosphate + H(+)</text>
        <dbReference type="Rhea" id="RHEA:10348"/>
        <dbReference type="ChEBI" id="CHEBI:15377"/>
        <dbReference type="ChEBI" id="CHEBI:15378"/>
        <dbReference type="ChEBI" id="CHEBI:29985"/>
        <dbReference type="ChEBI" id="CHEBI:30616"/>
        <dbReference type="ChEBI" id="CHEBI:43474"/>
        <dbReference type="ChEBI" id="CHEBI:58402"/>
        <dbReference type="ChEBI" id="CHEBI:456216"/>
        <dbReference type="EC" id="3.5.2.9"/>
    </reaction>
</comment>
<comment type="similarity">
    <text evidence="1">Belongs to the LamB/PxpA family.</text>
</comment>
<dbReference type="EMBL" id="JRUQ01000069">
    <property type="protein sequence ID" value="KGT87814.1"/>
    <property type="molecule type" value="Genomic_DNA"/>
</dbReference>
<dbReference type="OrthoDB" id="9773478at2"/>
<dbReference type="Gene3D" id="3.20.20.370">
    <property type="entry name" value="Glycoside hydrolase/deacetylase"/>
    <property type="match status" value="1"/>
</dbReference>
<sequence>MKLDLNCDMGESFGAWTMGRDAEMLEIVTSANIACGFHAGDPEVMFSTLADAEKNKVHVGAHPSFYDIYGFGRRPILGDSPAQIERQIIYQIGALQALAHTQGQKLSHVKTHGSLGNMAAENSELALAVAQAIYKVDKDLIMVVMPGMETERAALKLGLPLAREIYVDRAYADNGNLLSRKLPGAVLHDAEQASDRILTMLDAQAIITASGKKIQVAIDTVCVHGDTPGAVEMAQQLRQRLEAQGVIFAPMSEVLARR</sequence>
<comment type="function">
    <text evidence="1">Catalyzes the cleavage of 5-oxoproline to form L-glutamate coupled to the hydrolysis of ATP to ADP and inorganic phosphate.</text>
</comment>
<dbReference type="RefSeq" id="WP_034898156.1">
    <property type="nucleotide sequence ID" value="NZ_JRUQ01000069.1"/>
</dbReference>